<evidence type="ECO:0000256" key="5">
    <source>
        <dbReference type="ARBA" id="ARBA00036735"/>
    </source>
</evidence>
<dbReference type="EC" id="5.3.3.12" evidence="7"/>
<evidence type="ECO:0000256" key="1">
    <source>
        <dbReference type="ARBA" id="ARBA00004613"/>
    </source>
</evidence>
<dbReference type="PANTHER" id="PTHR11954">
    <property type="entry name" value="D-DOPACHROME DECARBOXYLASE"/>
    <property type="match status" value="1"/>
</dbReference>
<keyword evidence="2" id="KW-0202">Cytokine</keyword>
<evidence type="ECO:0000256" key="9">
    <source>
        <dbReference type="ARBA" id="ARBA00041631"/>
    </source>
</evidence>
<dbReference type="PANTHER" id="PTHR11954:SF6">
    <property type="entry name" value="MACROPHAGE MIGRATION INHIBITORY FACTOR"/>
    <property type="match status" value="1"/>
</dbReference>
<dbReference type="SUPFAM" id="SSF55331">
    <property type="entry name" value="Tautomerase/MIF"/>
    <property type="match status" value="1"/>
</dbReference>
<comment type="catalytic activity">
    <reaction evidence="5">
        <text>3-phenylpyruvate = enol-phenylpyruvate</text>
        <dbReference type="Rhea" id="RHEA:17097"/>
        <dbReference type="ChEBI" id="CHEBI:16815"/>
        <dbReference type="ChEBI" id="CHEBI:18005"/>
        <dbReference type="EC" id="5.3.2.1"/>
    </reaction>
</comment>
<evidence type="ECO:0000256" key="10">
    <source>
        <dbReference type="ARBA" id="ARBA00041912"/>
    </source>
</evidence>
<evidence type="ECO:0000256" key="11">
    <source>
        <dbReference type="ARBA" id="ARBA00042730"/>
    </source>
</evidence>
<dbReference type="GO" id="GO:0005615">
    <property type="term" value="C:extracellular space"/>
    <property type="evidence" value="ECO:0007669"/>
    <property type="project" value="UniProtKB-KW"/>
</dbReference>
<evidence type="ECO:0000313" key="13">
    <source>
        <dbReference type="Proteomes" id="UP000199600"/>
    </source>
</evidence>
<dbReference type="GO" id="GO:0004167">
    <property type="term" value="F:dopachrome isomerase activity"/>
    <property type="evidence" value="ECO:0007669"/>
    <property type="project" value="UniProtKB-EC"/>
</dbReference>
<protein>
    <recommendedName>
        <fullName evidence="11">L-dopachrome isomerase</fullName>
        <ecNumber evidence="8">5.3.2.1</ecNumber>
        <ecNumber evidence="7">5.3.3.12</ecNumber>
    </recommendedName>
    <alternativeName>
        <fullName evidence="9">L-dopachrome tautomerase</fullName>
    </alternativeName>
    <alternativeName>
        <fullName evidence="10">Phenylpyruvate tautomerase</fullName>
    </alternativeName>
</protein>
<keyword evidence="3" id="KW-0964">Secreted</keyword>
<dbReference type="GO" id="GO:0050178">
    <property type="term" value="F:phenylpyruvate tautomerase activity"/>
    <property type="evidence" value="ECO:0007669"/>
    <property type="project" value="UniProtKB-EC"/>
</dbReference>
<keyword evidence="12" id="KW-0670">Pyruvate</keyword>
<dbReference type="Proteomes" id="UP000199600">
    <property type="component" value="Unassembled WGS sequence"/>
</dbReference>
<keyword evidence="4" id="KW-0413">Isomerase</keyword>
<sequence length="114" mass="12035">MPLLKIQTNVILDAEAGKTLVADASRAVAAMLGKPERYVLVSLESAATMAFGGDSSPLAYLEMKSIGLPQGRTAEFSKALCKLMSTALGVSADRVYIEFADAQGSMWGWNGGTF</sequence>
<dbReference type="Pfam" id="PF01187">
    <property type="entry name" value="MIF"/>
    <property type="match status" value="1"/>
</dbReference>
<name>A0A1A8XVI9_9RHOO</name>
<dbReference type="AlphaFoldDB" id="A0A1A8XVI9"/>
<dbReference type="Gene3D" id="3.30.429.10">
    <property type="entry name" value="Macrophage Migration Inhibitory Factor"/>
    <property type="match status" value="1"/>
</dbReference>
<evidence type="ECO:0000256" key="6">
    <source>
        <dbReference type="ARBA" id="ARBA00036823"/>
    </source>
</evidence>
<accession>A0A1A8XVI9</accession>
<evidence type="ECO:0000313" key="12">
    <source>
        <dbReference type="EMBL" id="SBT09039.1"/>
    </source>
</evidence>
<keyword evidence="13" id="KW-1185">Reference proteome</keyword>
<dbReference type="RefSeq" id="WP_186411454.1">
    <property type="nucleotide sequence ID" value="NZ_FLQY01000225.1"/>
</dbReference>
<proteinExistence type="predicted"/>
<evidence type="ECO:0000256" key="8">
    <source>
        <dbReference type="ARBA" id="ARBA00039086"/>
    </source>
</evidence>
<organism evidence="12 13">
    <name type="scientific">Candidatus Propionivibrio aalborgensis</name>
    <dbReference type="NCBI Taxonomy" id="1860101"/>
    <lineage>
        <taxon>Bacteria</taxon>
        <taxon>Pseudomonadati</taxon>
        <taxon>Pseudomonadota</taxon>
        <taxon>Betaproteobacteria</taxon>
        <taxon>Rhodocyclales</taxon>
        <taxon>Rhodocyclaceae</taxon>
        <taxon>Propionivibrio</taxon>
    </lineage>
</organism>
<evidence type="ECO:0000256" key="7">
    <source>
        <dbReference type="ARBA" id="ARBA00038932"/>
    </source>
</evidence>
<evidence type="ECO:0000256" key="2">
    <source>
        <dbReference type="ARBA" id="ARBA00022514"/>
    </source>
</evidence>
<dbReference type="InterPro" id="IPR001398">
    <property type="entry name" value="Macrophage_inhib_fac"/>
</dbReference>
<dbReference type="GO" id="GO:0005125">
    <property type="term" value="F:cytokine activity"/>
    <property type="evidence" value="ECO:0007669"/>
    <property type="project" value="UniProtKB-KW"/>
</dbReference>
<dbReference type="EC" id="5.3.2.1" evidence="8"/>
<evidence type="ECO:0000256" key="4">
    <source>
        <dbReference type="ARBA" id="ARBA00023235"/>
    </source>
</evidence>
<evidence type="ECO:0000256" key="3">
    <source>
        <dbReference type="ARBA" id="ARBA00022525"/>
    </source>
</evidence>
<dbReference type="EMBL" id="FLQY01000225">
    <property type="protein sequence ID" value="SBT09039.1"/>
    <property type="molecule type" value="Genomic_DNA"/>
</dbReference>
<comment type="subcellular location">
    <subcellularLocation>
        <location evidence="1">Secreted</location>
    </subcellularLocation>
</comment>
<gene>
    <name evidence="12" type="ORF">PROAA_3000002</name>
</gene>
<reference evidence="12 13" key="1">
    <citation type="submission" date="2016-06" db="EMBL/GenBank/DDBJ databases">
        <authorList>
            <person name="Kjaerup R.B."/>
            <person name="Dalgaard T.S."/>
            <person name="Juul-Madsen H.R."/>
        </authorList>
    </citation>
    <scope>NUCLEOTIDE SEQUENCE [LARGE SCALE GENOMIC DNA]</scope>
    <source>
        <strain evidence="12">2</strain>
    </source>
</reference>
<dbReference type="InterPro" id="IPR014347">
    <property type="entry name" value="Tautomerase/MIF_sf"/>
</dbReference>
<comment type="catalytic activity">
    <reaction evidence="6">
        <text>L-dopachrome = 5,6-dihydroxyindole-2-carboxylate</text>
        <dbReference type="Rhea" id="RHEA:13041"/>
        <dbReference type="ChEBI" id="CHEBI:16875"/>
        <dbReference type="ChEBI" id="CHEBI:57509"/>
        <dbReference type="EC" id="5.3.3.12"/>
    </reaction>
</comment>